<sequence>MQPIAPSAIVMQTPSQKTLGSETEHAILLPSSAHDVTEKILRRRADTIEDPPHVSIDTPMEPHTSAPIVDDRQLSQVVPDSLAHAGRTELDQAERKEEEEGLETPGDSIQKNEAVQSQKSIGTASPFTQPTTTNEVLLGSPISSLSQAKILTSLFKDEAESSVVTQPIASPNKTQNSNHTQPVGVDPNNSQVN</sequence>
<evidence type="ECO:0000313" key="2">
    <source>
        <dbReference type="EMBL" id="OCF51670.1"/>
    </source>
</evidence>
<dbReference type="KEGG" id="kpin:30170754"/>
<keyword evidence="4" id="KW-1185">Reference proteome</keyword>
<evidence type="ECO:0000313" key="4">
    <source>
        <dbReference type="Proteomes" id="UP000094020"/>
    </source>
</evidence>
<feature type="compositionally biased region" description="Basic and acidic residues" evidence="1">
    <location>
        <begin position="43"/>
        <end position="52"/>
    </location>
</feature>
<name>A0A1B9I7Y5_9TREE</name>
<protein>
    <submittedName>
        <fullName evidence="2">Uncharacterized protein</fullName>
    </submittedName>
</protein>
<feature type="region of interest" description="Disordered" evidence="1">
    <location>
        <begin position="158"/>
        <end position="193"/>
    </location>
</feature>
<dbReference type="Proteomes" id="UP000094020">
    <property type="component" value="Chromosome 6"/>
</dbReference>
<reference evidence="3" key="2">
    <citation type="submission" date="2013-07" db="EMBL/GenBank/DDBJ databases">
        <authorList>
            <consortium name="The Broad Institute Genome Sequencing Platform"/>
            <person name="Cuomo C."/>
            <person name="Litvintseva A."/>
            <person name="Chen Y."/>
            <person name="Heitman J."/>
            <person name="Sun S."/>
            <person name="Springer D."/>
            <person name="Dromer F."/>
            <person name="Young S.K."/>
            <person name="Zeng Q."/>
            <person name="Gargeya S."/>
            <person name="Fitzgerald M."/>
            <person name="Abouelleil A."/>
            <person name="Alvarado L."/>
            <person name="Berlin A.M."/>
            <person name="Chapman S.B."/>
            <person name="Dewar J."/>
            <person name="Goldberg J."/>
            <person name="Griggs A."/>
            <person name="Gujja S."/>
            <person name="Hansen M."/>
            <person name="Howarth C."/>
            <person name="Imamovic A."/>
            <person name="Larimer J."/>
            <person name="McCowan C."/>
            <person name="Murphy C."/>
            <person name="Pearson M."/>
            <person name="Priest M."/>
            <person name="Roberts A."/>
            <person name="Saif S."/>
            <person name="Shea T."/>
            <person name="Sykes S."/>
            <person name="Wortman J."/>
            <person name="Nusbaum C."/>
            <person name="Birren B."/>
        </authorList>
    </citation>
    <scope>NUCLEOTIDE SEQUENCE</scope>
    <source>
        <strain evidence="3">CBS 10737</strain>
    </source>
</reference>
<feature type="compositionally biased region" description="Polar residues" evidence="1">
    <location>
        <begin position="162"/>
        <end position="193"/>
    </location>
</feature>
<dbReference type="RefSeq" id="XP_019012889.1">
    <property type="nucleotide sequence ID" value="XM_019154149.1"/>
</dbReference>
<proteinExistence type="predicted"/>
<feature type="compositionally biased region" description="Polar residues" evidence="1">
    <location>
        <begin position="107"/>
        <end position="135"/>
    </location>
</feature>
<feature type="compositionally biased region" description="Basic and acidic residues" evidence="1">
    <location>
        <begin position="86"/>
        <end position="98"/>
    </location>
</feature>
<evidence type="ECO:0000256" key="1">
    <source>
        <dbReference type="SAM" id="MobiDB-lite"/>
    </source>
</evidence>
<dbReference type="GeneID" id="30170754"/>
<organism evidence="2">
    <name type="scientific">Kwoniella pini CBS 10737</name>
    <dbReference type="NCBI Taxonomy" id="1296096"/>
    <lineage>
        <taxon>Eukaryota</taxon>
        <taxon>Fungi</taxon>
        <taxon>Dikarya</taxon>
        <taxon>Basidiomycota</taxon>
        <taxon>Agaricomycotina</taxon>
        <taxon>Tremellomycetes</taxon>
        <taxon>Tremellales</taxon>
        <taxon>Cryptococcaceae</taxon>
        <taxon>Kwoniella</taxon>
    </lineage>
</organism>
<reference evidence="2" key="3">
    <citation type="submission" date="2016-07" db="EMBL/GenBank/DDBJ databases">
        <title>Evolution of pathogenesis and genome organization in the Tremellales.</title>
        <authorList>
            <person name="Cuomo C."/>
            <person name="Litvintseva A."/>
            <person name="Heitman J."/>
            <person name="Chen Y."/>
            <person name="Sun S."/>
            <person name="Springer D."/>
            <person name="Dromer F."/>
            <person name="Young S."/>
            <person name="Zeng Q."/>
            <person name="Chapman S."/>
            <person name="Gujja S."/>
            <person name="Saif S."/>
            <person name="Birren B."/>
        </authorList>
    </citation>
    <scope>NUCLEOTIDE SEQUENCE</scope>
    <source>
        <strain evidence="2">CBS 10737</strain>
    </source>
</reference>
<feature type="region of interest" description="Disordered" evidence="1">
    <location>
        <begin position="43"/>
        <end position="68"/>
    </location>
</feature>
<reference evidence="3" key="4">
    <citation type="submission" date="2024-02" db="EMBL/GenBank/DDBJ databases">
        <title>Comparative genomics of Cryptococcus and Kwoniella reveals pathogenesis evolution and contrasting modes of karyotype evolution via chromosome fusion or intercentromeric recombination.</title>
        <authorList>
            <person name="Coelho M.A."/>
            <person name="David-Palma M."/>
            <person name="Shea T."/>
            <person name="Bowers K."/>
            <person name="McGinley-Smith S."/>
            <person name="Mohammad A.W."/>
            <person name="Gnirke A."/>
            <person name="Yurkov A.M."/>
            <person name="Nowrousian M."/>
            <person name="Sun S."/>
            <person name="Cuomo C.A."/>
            <person name="Heitman J."/>
        </authorList>
    </citation>
    <scope>NUCLEOTIDE SEQUENCE</scope>
    <source>
        <strain evidence="3">CBS 10737</strain>
    </source>
</reference>
<gene>
    <name evidence="2" type="ORF">I206_02385</name>
    <name evidence="3" type="ORF">I206_104845</name>
</gene>
<dbReference type="AlphaFoldDB" id="A0A1B9I7Y5"/>
<dbReference type="EMBL" id="KV700115">
    <property type="protein sequence ID" value="OCF51670.1"/>
    <property type="molecule type" value="Genomic_DNA"/>
</dbReference>
<dbReference type="EMBL" id="CP144524">
    <property type="protein sequence ID" value="WWC70893.1"/>
    <property type="molecule type" value="Genomic_DNA"/>
</dbReference>
<accession>A0A1B9I7Y5</accession>
<feature type="region of interest" description="Disordered" evidence="1">
    <location>
        <begin position="80"/>
        <end position="135"/>
    </location>
</feature>
<evidence type="ECO:0000313" key="3">
    <source>
        <dbReference type="EMBL" id="WWC70893.1"/>
    </source>
</evidence>
<reference evidence="2" key="1">
    <citation type="submission" date="2013-07" db="EMBL/GenBank/DDBJ databases">
        <title>The Genome Sequence of Cryptococcus pinus CBS10737.</title>
        <authorList>
            <consortium name="The Broad Institute Genome Sequencing Platform"/>
            <person name="Cuomo C."/>
            <person name="Litvintseva A."/>
            <person name="Chen Y."/>
            <person name="Heitman J."/>
            <person name="Sun S."/>
            <person name="Springer D."/>
            <person name="Dromer F."/>
            <person name="Young S.K."/>
            <person name="Zeng Q."/>
            <person name="Gargeya S."/>
            <person name="Fitzgerald M."/>
            <person name="Abouelleil A."/>
            <person name="Alvarado L."/>
            <person name="Berlin A.M."/>
            <person name="Chapman S.B."/>
            <person name="Dewar J."/>
            <person name="Goldberg J."/>
            <person name="Griggs A."/>
            <person name="Gujja S."/>
            <person name="Hansen M."/>
            <person name="Howarth C."/>
            <person name="Imamovic A."/>
            <person name="Larimer J."/>
            <person name="McCowan C."/>
            <person name="Murphy C."/>
            <person name="Pearson M."/>
            <person name="Priest M."/>
            <person name="Roberts A."/>
            <person name="Saif S."/>
            <person name="Shea T."/>
            <person name="Sykes S."/>
            <person name="Wortman J."/>
            <person name="Nusbaum C."/>
            <person name="Birren B."/>
        </authorList>
    </citation>
    <scope>NUCLEOTIDE SEQUENCE [LARGE SCALE GENOMIC DNA]</scope>
    <source>
        <strain evidence="2">CBS 10737</strain>
    </source>
</reference>